<dbReference type="Proteomes" id="UP000796761">
    <property type="component" value="Unassembled WGS sequence"/>
</dbReference>
<organism evidence="1 2">
    <name type="scientific">Zosterops borbonicus</name>
    <dbReference type="NCBI Taxonomy" id="364589"/>
    <lineage>
        <taxon>Eukaryota</taxon>
        <taxon>Metazoa</taxon>
        <taxon>Chordata</taxon>
        <taxon>Craniata</taxon>
        <taxon>Vertebrata</taxon>
        <taxon>Euteleostomi</taxon>
        <taxon>Archelosauria</taxon>
        <taxon>Archosauria</taxon>
        <taxon>Dinosauria</taxon>
        <taxon>Saurischia</taxon>
        <taxon>Theropoda</taxon>
        <taxon>Coelurosauria</taxon>
        <taxon>Aves</taxon>
        <taxon>Neognathae</taxon>
        <taxon>Neoaves</taxon>
        <taxon>Telluraves</taxon>
        <taxon>Australaves</taxon>
        <taxon>Passeriformes</taxon>
        <taxon>Sylvioidea</taxon>
        <taxon>Zosteropidae</taxon>
        <taxon>Zosterops</taxon>
    </lineage>
</organism>
<keyword evidence="2" id="KW-1185">Reference proteome</keyword>
<name>A0A8K1G6E6_9PASS</name>
<sequence>MPGTLRDLPDNRWDAAPELGLVVCIFDYSENAYYDHAILNVALGATCFVLVIDEKTVIKDFSFKNFTAIVCNDALNMESLTPNLYY</sequence>
<dbReference type="EMBL" id="SWJQ01000576">
    <property type="protein sequence ID" value="TRZ12612.1"/>
    <property type="molecule type" value="Genomic_DNA"/>
</dbReference>
<evidence type="ECO:0000313" key="2">
    <source>
        <dbReference type="Proteomes" id="UP000796761"/>
    </source>
</evidence>
<proteinExistence type="predicted"/>
<reference evidence="1" key="1">
    <citation type="submission" date="2019-04" db="EMBL/GenBank/DDBJ databases">
        <title>Genome assembly of Zosterops borbonicus 15179.</title>
        <authorList>
            <person name="Leroy T."/>
            <person name="Anselmetti Y."/>
            <person name="Tilak M.-K."/>
            <person name="Nabholz B."/>
        </authorList>
    </citation>
    <scope>NUCLEOTIDE SEQUENCE</scope>
    <source>
        <strain evidence="1">HGM_15179</strain>
        <tissue evidence="1">Muscle</tissue>
    </source>
</reference>
<evidence type="ECO:0000313" key="1">
    <source>
        <dbReference type="EMBL" id="TRZ12612.1"/>
    </source>
</evidence>
<comment type="caution">
    <text evidence="1">The sequence shown here is derived from an EMBL/GenBank/DDBJ whole genome shotgun (WGS) entry which is preliminary data.</text>
</comment>
<accession>A0A8K1G6E6</accession>
<protein>
    <submittedName>
        <fullName evidence="1">Uncharacterized protein</fullName>
    </submittedName>
</protein>
<gene>
    <name evidence="1" type="ORF">HGM15179_014501</name>
</gene>
<dbReference type="AlphaFoldDB" id="A0A8K1G6E6"/>